<evidence type="ECO:0000256" key="2">
    <source>
        <dbReference type="ARBA" id="ARBA00005814"/>
    </source>
</evidence>
<feature type="compositionally biased region" description="Acidic residues" evidence="11">
    <location>
        <begin position="63"/>
        <end position="75"/>
    </location>
</feature>
<evidence type="ECO:0000256" key="7">
    <source>
        <dbReference type="ARBA" id="ARBA00022840"/>
    </source>
</evidence>
<dbReference type="GO" id="GO:0030659">
    <property type="term" value="C:cytoplasmic vesicle membrane"/>
    <property type="evidence" value="ECO:0007669"/>
    <property type="project" value="TreeGrafter"/>
</dbReference>
<keyword evidence="6" id="KW-0547">Nucleotide-binding</keyword>
<dbReference type="InterPro" id="IPR013525">
    <property type="entry name" value="ABC2_TM"/>
</dbReference>
<dbReference type="InterPro" id="IPR003439">
    <property type="entry name" value="ABC_transporter-like_ATP-bd"/>
</dbReference>
<feature type="domain" description="ABC transporter" evidence="13">
    <location>
        <begin position="574"/>
        <end position="821"/>
    </location>
</feature>
<dbReference type="Proteomes" id="UP000322000">
    <property type="component" value="Chromosome 22"/>
</dbReference>
<dbReference type="InterPro" id="IPR003593">
    <property type="entry name" value="AAA+_ATPase"/>
</dbReference>
<name>A0A7E5WRF3_TRINI</name>
<evidence type="ECO:0000313" key="15">
    <source>
        <dbReference type="RefSeq" id="XP_026742887.1"/>
    </source>
</evidence>
<dbReference type="CTD" id="31271"/>
<dbReference type="Pfam" id="PF00005">
    <property type="entry name" value="ABC_tran"/>
    <property type="match status" value="1"/>
</dbReference>
<feature type="region of interest" description="Disordered" evidence="11">
    <location>
        <begin position="53"/>
        <end position="82"/>
    </location>
</feature>
<proteinExistence type="inferred from homology"/>
<dbReference type="Pfam" id="PF19055">
    <property type="entry name" value="ABC2_membrane_7"/>
    <property type="match status" value="1"/>
</dbReference>
<dbReference type="GO" id="GO:0140359">
    <property type="term" value="F:ABC-type transporter activity"/>
    <property type="evidence" value="ECO:0007669"/>
    <property type="project" value="InterPro"/>
</dbReference>
<dbReference type="Pfam" id="PF07727">
    <property type="entry name" value="RVT_2"/>
    <property type="match status" value="1"/>
</dbReference>
<evidence type="ECO:0000256" key="5">
    <source>
        <dbReference type="ARBA" id="ARBA00022692"/>
    </source>
</evidence>
<dbReference type="GO" id="GO:0071897">
    <property type="term" value="P:DNA biosynthetic process"/>
    <property type="evidence" value="ECO:0007669"/>
    <property type="project" value="UniProtKB-ARBA"/>
</dbReference>
<dbReference type="PANTHER" id="PTHR48041:SF129">
    <property type="entry name" value="PROTEIN WHITE"/>
    <property type="match status" value="1"/>
</dbReference>
<dbReference type="SUPFAM" id="SSF52540">
    <property type="entry name" value="P-loop containing nucleoside triphosphate hydrolases"/>
    <property type="match status" value="1"/>
</dbReference>
<dbReference type="FunFam" id="3.40.50.300:FF:001225">
    <property type="entry name" value="ATP-binding cassette sub-family G member"/>
    <property type="match status" value="1"/>
</dbReference>
<dbReference type="InterPro" id="IPR043926">
    <property type="entry name" value="ABCG_dom"/>
</dbReference>
<dbReference type="RefSeq" id="XP_026742887.1">
    <property type="nucleotide sequence ID" value="XM_026887086.1"/>
</dbReference>
<reference evidence="15" key="1">
    <citation type="submission" date="2025-08" db="UniProtKB">
        <authorList>
            <consortium name="RefSeq"/>
        </authorList>
    </citation>
    <scope>IDENTIFICATION</scope>
</reference>
<feature type="transmembrane region" description="Helical" evidence="12">
    <location>
        <begin position="1036"/>
        <end position="1057"/>
    </location>
</feature>
<evidence type="ECO:0000313" key="14">
    <source>
        <dbReference type="Proteomes" id="UP000322000"/>
    </source>
</evidence>
<dbReference type="PROSITE" id="PS00211">
    <property type="entry name" value="ABC_TRANSPORTER_1"/>
    <property type="match status" value="1"/>
</dbReference>
<protein>
    <recommendedName>
        <fullName evidence="10">Protein white</fullName>
    </recommendedName>
</protein>
<evidence type="ECO:0000256" key="4">
    <source>
        <dbReference type="ARBA" id="ARBA00022474"/>
    </source>
</evidence>
<dbReference type="PANTHER" id="PTHR48041">
    <property type="entry name" value="ABC TRANSPORTER G FAMILY MEMBER 28"/>
    <property type="match status" value="1"/>
</dbReference>
<dbReference type="InterPro" id="IPR027417">
    <property type="entry name" value="P-loop_NTPase"/>
</dbReference>
<dbReference type="FunCoup" id="A0A7E5WRF3">
    <property type="interactions" value="2"/>
</dbReference>
<comment type="subcellular location">
    <subcellularLocation>
        <location evidence="1">Membrane</location>
        <topology evidence="1">Multi-pass membrane protein</topology>
    </subcellularLocation>
</comment>
<dbReference type="KEGG" id="tnl:113504667"/>
<dbReference type="InterPro" id="IPR017871">
    <property type="entry name" value="ABC_transporter-like_CS"/>
</dbReference>
<evidence type="ECO:0000256" key="12">
    <source>
        <dbReference type="SAM" id="Phobius"/>
    </source>
</evidence>
<gene>
    <name evidence="15" type="primary">LOC113504667</name>
</gene>
<keyword evidence="7" id="KW-0067">ATP-binding</keyword>
<keyword evidence="5 12" id="KW-0812">Transmembrane</keyword>
<dbReference type="SMART" id="SM00382">
    <property type="entry name" value="AAA"/>
    <property type="match status" value="1"/>
</dbReference>
<dbReference type="AlphaFoldDB" id="A0A7E5WRF3"/>
<dbReference type="GO" id="GO:0005886">
    <property type="term" value="C:plasma membrane"/>
    <property type="evidence" value="ECO:0007669"/>
    <property type="project" value="TreeGrafter"/>
</dbReference>
<feature type="transmembrane region" description="Helical" evidence="12">
    <location>
        <begin position="1153"/>
        <end position="1173"/>
    </location>
</feature>
<organism evidence="14 15">
    <name type="scientific">Trichoplusia ni</name>
    <name type="common">Cabbage looper</name>
    <dbReference type="NCBI Taxonomy" id="7111"/>
    <lineage>
        <taxon>Eukaryota</taxon>
        <taxon>Metazoa</taxon>
        <taxon>Ecdysozoa</taxon>
        <taxon>Arthropoda</taxon>
        <taxon>Hexapoda</taxon>
        <taxon>Insecta</taxon>
        <taxon>Pterygota</taxon>
        <taxon>Neoptera</taxon>
        <taxon>Endopterygota</taxon>
        <taxon>Lepidoptera</taxon>
        <taxon>Glossata</taxon>
        <taxon>Ditrysia</taxon>
        <taxon>Noctuoidea</taxon>
        <taxon>Noctuidae</taxon>
        <taxon>Plusiinae</taxon>
        <taxon>Trichoplusia</taxon>
    </lineage>
</organism>
<feature type="transmembrane region" description="Helical" evidence="12">
    <location>
        <begin position="1064"/>
        <end position="1086"/>
    </location>
</feature>
<evidence type="ECO:0000256" key="3">
    <source>
        <dbReference type="ARBA" id="ARBA00022448"/>
    </source>
</evidence>
<dbReference type="Gene3D" id="3.40.50.300">
    <property type="entry name" value="P-loop containing nucleotide triphosphate hydrolases"/>
    <property type="match status" value="1"/>
</dbReference>
<evidence type="ECO:0000259" key="13">
    <source>
        <dbReference type="PROSITE" id="PS50893"/>
    </source>
</evidence>
<dbReference type="SUPFAM" id="SSF56672">
    <property type="entry name" value="DNA/RNA polymerases"/>
    <property type="match status" value="1"/>
</dbReference>
<dbReference type="InParanoid" id="A0A7E5WRF3"/>
<dbReference type="InterPro" id="IPR043502">
    <property type="entry name" value="DNA/RNA_pol_sf"/>
</dbReference>
<feature type="transmembrane region" description="Helical" evidence="12">
    <location>
        <begin position="958"/>
        <end position="980"/>
    </location>
</feature>
<evidence type="ECO:0000256" key="1">
    <source>
        <dbReference type="ARBA" id="ARBA00004141"/>
    </source>
</evidence>
<dbReference type="NCBIfam" id="TIGR00955">
    <property type="entry name" value="3a01204"/>
    <property type="match status" value="1"/>
</dbReference>
<evidence type="ECO:0000256" key="9">
    <source>
        <dbReference type="ARBA" id="ARBA00023136"/>
    </source>
</evidence>
<dbReference type="GeneID" id="113504667"/>
<dbReference type="InterPro" id="IPR050352">
    <property type="entry name" value="ABCG_transporters"/>
</dbReference>
<feature type="transmembrane region" description="Helical" evidence="12">
    <location>
        <begin position="1001"/>
        <end position="1024"/>
    </location>
</feature>
<dbReference type="InterPro" id="IPR013103">
    <property type="entry name" value="RVT_2"/>
</dbReference>
<dbReference type="Pfam" id="PF01061">
    <property type="entry name" value="ABC2_membrane"/>
    <property type="match status" value="1"/>
</dbReference>
<sequence>MNRTLVERARCMLFYANLEKNYWAEAVATAAYVINRSRQSHYKVKLHMKMWKENSDTQGNSEDSSEYDTDTGELDETYHPPYPIRQNYNSNVTLRSARSQAKQDEAQNGKMGLLCLFTDLTDPQTVEQALASPQATEWKRAMDEEYTSLMKNKTWILTDLPPGKKALPNKWVFKTKTDQSGNVQRYKARLVIKGYAQRWGTDYEEIYSPVVRYTTIRYLFALAARYGLAIDQMDAVSAFLQGKIDREIYMQQPEEYKLGSQQVNVFGLHITRDGDQVLLDQEKYINDILARFRMFDCKSVKTPFEAGMKLGAKNEEDEIADCPYQQAIGSLLYVAQGTRPDISFAVNTLSRFNKNPTTAHWAAVKRIFRYLQGTKDLKLVYTKDGNEKITGYCDADWASDVRDRKSCTGYIFLLQGGAISWRSQKQQTVALSTAEAEYMSMSSAAQEALWLQQLHAELGQEQSNPLVIFSDNQSAIKLSNNDCYLPRSRHIDIRYHFLKDHTVYLIVQYSTSFNILHLLQDGRTPESSPRGSGGEITLAIPSHRNYGAIGGIEKVTYTWADINAFATESRARSRRVWNFWKPSTSGMFQQRKQLLRNVNGAAYPGELLAIMGSSGAGKTTLLNTLTFRTPSGVMSTGTRALNGQPATPEALSALSAYVQQQDLFIGTLTVKEHLVFQALVRMDRHIPYAQRMRRVQEVITELALSKCQNTVIGIPGRLKGISGGEMKRLSFASEVLTDPPLMFCDEPTSGLDSFMAQNVLQVLKGLAHKGKTVVCTIHQPSSELYAMFDKLLIMADGKVAFLGSPEQANGFFKELGAACPPNYNPADHFIQLLAGVPGREETTRTTIDTVCTAFARSEMGCKIAAEAENALFYERKISSGWADAAWSEAVSLRARRSPYKASWCAQFRAVLWRSWLSVTKEPMLIKVRFLQTVMVSILIGVIYFGQHLDQDGVMNINGAIFMFLTNMTFQNIFAVINVFCSELPIFIREHHSGMYRADVYFLSKTLAEAPVFATIPLVFTTIAYYMIGLNPDPKRFFIASGLAALITNVATSFGYLISCASNSVSMAASVGPPIIIPFMLFGGFFLNTGSVPPYLGWISYLSWFHYGNEALLVNQWSGVETIACTRENFTCPASGQVVLDTLSFSEDDFTMDVVSMVLLFIGFRFLAYLALLFRARRAK</sequence>
<keyword evidence="8 12" id="KW-1133">Transmembrane helix</keyword>
<evidence type="ECO:0000256" key="10">
    <source>
        <dbReference type="ARBA" id="ARBA00039188"/>
    </source>
</evidence>
<evidence type="ECO:0000256" key="11">
    <source>
        <dbReference type="SAM" id="MobiDB-lite"/>
    </source>
</evidence>
<dbReference type="GO" id="GO:0005524">
    <property type="term" value="F:ATP binding"/>
    <property type="evidence" value="ECO:0007669"/>
    <property type="project" value="UniProtKB-KW"/>
</dbReference>
<dbReference type="InterPro" id="IPR005284">
    <property type="entry name" value="Pigment_permease/Abcg"/>
</dbReference>
<evidence type="ECO:0000256" key="8">
    <source>
        <dbReference type="ARBA" id="ARBA00022989"/>
    </source>
</evidence>
<keyword evidence="4" id="KW-0608">Pigment</keyword>
<dbReference type="CDD" id="cd09272">
    <property type="entry name" value="RNase_HI_RT_Ty1"/>
    <property type="match status" value="1"/>
</dbReference>
<keyword evidence="9 12" id="KW-0472">Membrane</keyword>
<dbReference type="GO" id="GO:0031409">
    <property type="term" value="F:pigment binding"/>
    <property type="evidence" value="ECO:0007669"/>
    <property type="project" value="UniProtKB-KW"/>
</dbReference>
<dbReference type="GO" id="GO:0016887">
    <property type="term" value="F:ATP hydrolysis activity"/>
    <property type="evidence" value="ECO:0007669"/>
    <property type="project" value="InterPro"/>
</dbReference>
<dbReference type="OrthoDB" id="66620at2759"/>
<comment type="similarity">
    <text evidence="2">Belongs to the ABC transporter superfamily. ABCG family. Eye pigment precursor importer (TC 3.A.1.204) subfamily.</text>
</comment>
<accession>A0A7E5WRF3</accession>
<dbReference type="CDD" id="cd03213">
    <property type="entry name" value="ABCG_EPDR"/>
    <property type="match status" value="1"/>
</dbReference>
<keyword evidence="14" id="KW-1185">Reference proteome</keyword>
<dbReference type="PROSITE" id="PS50893">
    <property type="entry name" value="ABC_TRANSPORTER_2"/>
    <property type="match status" value="1"/>
</dbReference>
<keyword evidence="3" id="KW-0813">Transport</keyword>
<evidence type="ECO:0000256" key="6">
    <source>
        <dbReference type="ARBA" id="ARBA00022741"/>
    </source>
</evidence>